<dbReference type="RefSeq" id="XP_007873860.1">
    <property type="nucleotide sequence ID" value="XM_007875669.1"/>
</dbReference>
<proteinExistence type="predicted"/>
<comment type="caution">
    <text evidence="3">The sequence shown here is derived from an EMBL/GenBank/DDBJ whole genome shotgun (WGS) entry which is preliminary data.</text>
</comment>
<name>M7PGW1_PNEMU</name>
<evidence type="ECO:0000259" key="2">
    <source>
        <dbReference type="Pfam" id="PF14612"/>
    </source>
</evidence>
<evidence type="ECO:0000313" key="3">
    <source>
        <dbReference type="EMBL" id="EMR09699.1"/>
    </source>
</evidence>
<dbReference type="VEuPathDB" id="FungiDB:PNEG_01886"/>
<feature type="domain" description="INO80 complex subunit 3 N-terminal" evidence="2">
    <location>
        <begin position="3"/>
        <end position="62"/>
    </location>
</feature>
<dbReference type="HOGENOM" id="CLU_1787633_0_0_1"/>
<accession>M7PGW1</accession>
<dbReference type="InterPro" id="IPR032742">
    <property type="entry name" value="Iec3_N"/>
</dbReference>
<dbReference type="Proteomes" id="UP000011958">
    <property type="component" value="Unassembled WGS sequence"/>
</dbReference>
<dbReference type="GO" id="GO:0006338">
    <property type="term" value="P:chromatin remodeling"/>
    <property type="evidence" value="ECO:0007669"/>
    <property type="project" value="InterPro"/>
</dbReference>
<dbReference type="OrthoDB" id="285793at2759"/>
<sequence>MPKSFKRKYIKLCENYDSLIEKSEDLQLQIEKAKVIANRISSENTHLMDLLLDQENAYINSSISSELESAEESNTETDSLKNHNSESDISSYYRNGTPPHLLSLSPHWDYSPVEIIEEEKDDQSRSILSTNSLLLYGKKEKKNTD</sequence>
<evidence type="ECO:0000313" key="4">
    <source>
        <dbReference type="Proteomes" id="UP000011958"/>
    </source>
</evidence>
<reference evidence="4" key="1">
    <citation type="journal article" date="2016" name="Nat. Commun.">
        <title>Genome analysis of three Pneumocystis species reveals adaptation mechanisms to life exclusively in mammalian hosts.</title>
        <authorList>
            <person name="Ma L."/>
            <person name="Chen Z."/>
            <person name="Huang D.W."/>
            <person name="Kutty G."/>
            <person name="Ishihara M."/>
            <person name="Wang H."/>
            <person name="Abouelleil A."/>
            <person name="Bishop L."/>
            <person name="Davey E."/>
            <person name="Deng R."/>
            <person name="Deng X."/>
            <person name="Fan L."/>
            <person name="Fantoni G."/>
            <person name="Fitzgerald M."/>
            <person name="Gogineni E."/>
            <person name="Goldberg J.M."/>
            <person name="Handley G."/>
            <person name="Hu X."/>
            <person name="Huber C."/>
            <person name="Jiao X."/>
            <person name="Jones K."/>
            <person name="Levin J.Z."/>
            <person name="Liu Y."/>
            <person name="Macdonald P."/>
            <person name="Melnikov A."/>
            <person name="Raley C."/>
            <person name="Sassi M."/>
            <person name="Sherman B.T."/>
            <person name="Song X."/>
            <person name="Sykes S."/>
            <person name="Tran B."/>
            <person name="Walsh L."/>
            <person name="Xia Y."/>
            <person name="Yang J."/>
            <person name="Young S."/>
            <person name="Zeng Q."/>
            <person name="Zheng X."/>
            <person name="Stephens R."/>
            <person name="Nusbaum C."/>
            <person name="Birren B.W."/>
            <person name="Azadi P."/>
            <person name="Lempicki R.A."/>
            <person name="Cuomo C.A."/>
            <person name="Kovacs J.A."/>
        </authorList>
    </citation>
    <scope>NUCLEOTIDE SEQUENCE [LARGE SCALE GENOMIC DNA]</scope>
    <source>
        <strain evidence="4">B123</strain>
    </source>
</reference>
<feature type="region of interest" description="Disordered" evidence="1">
    <location>
        <begin position="64"/>
        <end position="96"/>
    </location>
</feature>
<protein>
    <recommendedName>
        <fullName evidence="2">INO80 complex subunit 3 N-terminal domain-containing protein</fullName>
    </recommendedName>
</protein>
<dbReference type="EMBL" id="AFWA02000009">
    <property type="protein sequence ID" value="EMR09699.1"/>
    <property type="molecule type" value="Genomic_DNA"/>
</dbReference>
<gene>
    <name evidence="3" type="ORF">PNEG_01886</name>
</gene>
<organism evidence="3 4">
    <name type="scientific">Pneumocystis murina (strain B123)</name>
    <name type="common">Mouse pneumocystis pneumonia agent</name>
    <name type="synonym">Pneumocystis carinii f. sp. muris</name>
    <dbReference type="NCBI Taxonomy" id="1069680"/>
    <lineage>
        <taxon>Eukaryota</taxon>
        <taxon>Fungi</taxon>
        <taxon>Dikarya</taxon>
        <taxon>Ascomycota</taxon>
        <taxon>Taphrinomycotina</taxon>
        <taxon>Pneumocystomycetes</taxon>
        <taxon>Pneumocystaceae</taxon>
        <taxon>Pneumocystis</taxon>
    </lineage>
</organism>
<evidence type="ECO:0000256" key="1">
    <source>
        <dbReference type="SAM" id="MobiDB-lite"/>
    </source>
</evidence>
<dbReference type="GO" id="GO:0031011">
    <property type="term" value="C:Ino80 complex"/>
    <property type="evidence" value="ECO:0007669"/>
    <property type="project" value="InterPro"/>
</dbReference>
<dbReference type="STRING" id="1069680.M7PGW1"/>
<dbReference type="GeneID" id="19895580"/>
<dbReference type="Pfam" id="PF14612">
    <property type="entry name" value="Ino80_Iec3"/>
    <property type="match status" value="1"/>
</dbReference>
<keyword evidence="4" id="KW-1185">Reference proteome</keyword>
<dbReference type="AlphaFoldDB" id="M7PGW1"/>